<comment type="pathway">
    <text evidence="1">Cofactor biosynthesis; riboflavin biosynthesis; 5-amino-6-(D-ribitylamino)uracil from GTP: step 2/4.</text>
</comment>
<dbReference type="PROSITE" id="PS51747">
    <property type="entry name" value="CYT_DCMP_DEAMINASES_2"/>
    <property type="match status" value="1"/>
</dbReference>
<evidence type="ECO:0000313" key="13">
    <source>
        <dbReference type="EMBL" id="CAB5024285.1"/>
    </source>
</evidence>
<keyword evidence="6" id="KW-0521">NADP</keyword>
<evidence type="ECO:0000256" key="8">
    <source>
        <dbReference type="ARBA" id="ARBA00023268"/>
    </source>
</evidence>
<dbReference type="InterPro" id="IPR016192">
    <property type="entry name" value="APOBEC/CMP_deaminase_Zn-bd"/>
</dbReference>
<dbReference type="GO" id="GO:0008835">
    <property type="term" value="F:diaminohydroxyphosphoribosylaminopyrimidine deaminase activity"/>
    <property type="evidence" value="ECO:0007669"/>
    <property type="project" value="InterPro"/>
</dbReference>
<dbReference type="NCBIfam" id="TIGR00227">
    <property type="entry name" value="ribD_Cterm"/>
    <property type="match status" value="1"/>
</dbReference>
<evidence type="ECO:0000256" key="7">
    <source>
        <dbReference type="ARBA" id="ARBA00023002"/>
    </source>
</evidence>
<evidence type="ECO:0000256" key="4">
    <source>
        <dbReference type="ARBA" id="ARBA00022723"/>
    </source>
</evidence>
<keyword evidence="5" id="KW-0862">Zinc</keyword>
<accession>A0A6J7H883</accession>
<organism evidence="11">
    <name type="scientific">freshwater metagenome</name>
    <dbReference type="NCBI Taxonomy" id="449393"/>
    <lineage>
        <taxon>unclassified sequences</taxon>
        <taxon>metagenomes</taxon>
        <taxon>ecological metagenomes</taxon>
    </lineage>
</organism>
<sequence length="387" mass="40531">MSLTSKSPIEKISARPPSDDLTDEQFMSQALVLGHRVRHRCAPNPWVGALVVRRGEIVGQGATQAPGGRHAEIVALDEAADKACDSTVYVTLEPCVHEGRTGPCTEALINAGVNKVVVAILDPDPKMQGRGIAALRASGITVVTGVGKEEADFSLAPYVHHRLTGRSWCVLKVASSLDGRSVAANGESKWITGEASRTDSHELRRESQAVVVGSGTALLDAPTLTVRTPGYVGEQPLRVLLDSRGRVRATGPLFTTTLAPTLVFTTKSAPSKVVDDWLAAGAQVETIESGPKGKGVNLETVLGSLGKRGIVQTMFEGGPEVAGALVQGGFVNRLVAYISGMILGTEATSSFSGVGVPALDQATRFKLISCVAMGDDARLDFISLGES</sequence>
<dbReference type="InterPro" id="IPR016193">
    <property type="entry name" value="Cytidine_deaminase-like"/>
</dbReference>
<evidence type="ECO:0000313" key="11">
    <source>
        <dbReference type="EMBL" id="CAB4915804.1"/>
    </source>
</evidence>
<protein>
    <submittedName>
        <fullName evidence="11">Unannotated protein</fullName>
    </submittedName>
</protein>
<dbReference type="AlphaFoldDB" id="A0A6J7H883"/>
<dbReference type="GO" id="GO:0008703">
    <property type="term" value="F:5-amino-6-(5-phosphoribosylamino)uracil reductase activity"/>
    <property type="evidence" value="ECO:0007669"/>
    <property type="project" value="InterPro"/>
</dbReference>
<dbReference type="InterPro" id="IPR002125">
    <property type="entry name" value="CMP_dCMP_dom"/>
</dbReference>
<dbReference type="PIRSF" id="PIRSF006769">
    <property type="entry name" value="RibD"/>
    <property type="match status" value="1"/>
</dbReference>
<dbReference type="GO" id="GO:0050661">
    <property type="term" value="F:NADP binding"/>
    <property type="evidence" value="ECO:0007669"/>
    <property type="project" value="InterPro"/>
</dbReference>
<dbReference type="NCBIfam" id="TIGR00326">
    <property type="entry name" value="eubact_ribD"/>
    <property type="match status" value="1"/>
</dbReference>
<dbReference type="InterPro" id="IPR002734">
    <property type="entry name" value="RibDG_C"/>
</dbReference>
<keyword evidence="7" id="KW-0560">Oxidoreductase</keyword>
<comment type="pathway">
    <text evidence="2">Cofactor biosynthesis; riboflavin biosynthesis; 5-amino-6-(D-ribitylamino)uracil from GTP: step 3/4.</text>
</comment>
<dbReference type="Gene3D" id="3.40.430.10">
    <property type="entry name" value="Dihydrofolate Reductase, subunit A"/>
    <property type="match status" value="1"/>
</dbReference>
<dbReference type="CDD" id="cd01284">
    <property type="entry name" value="Riboflavin_deaminase-reductase"/>
    <property type="match status" value="1"/>
</dbReference>
<evidence type="ECO:0000256" key="5">
    <source>
        <dbReference type="ARBA" id="ARBA00022833"/>
    </source>
</evidence>
<dbReference type="Pfam" id="PF01872">
    <property type="entry name" value="RibD_C"/>
    <property type="match status" value="1"/>
</dbReference>
<evidence type="ECO:0000313" key="12">
    <source>
        <dbReference type="EMBL" id="CAB4975206.1"/>
    </source>
</evidence>
<evidence type="ECO:0000256" key="2">
    <source>
        <dbReference type="ARBA" id="ARBA00004910"/>
    </source>
</evidence>
<evidence type="ECO:0000256" key="1">
    <source>
        <dbReference type="ARBA" id="ARBA00004882"/>
    </source>
</evidence>
<keyword evidence="4" id="KW-0479">Metal-binding</keyword>
<keyword evidence="3" id="KW-0686">Riboflavin biosynthesis</keyword>
<dbReference type="InterPro" id="IPR011549">
    <property type="entry name" value="RibD_C"/>
</dbReference>
<dbReference type="GO" id="GO:0009231">
    <property type="term" value="P:riboflavin biosynthetic process"/>
    <property type="evidence" value="ECO:0007669"/>
    <property type="project" value="UniProtKB-UniPathway"/>
</dbReference>
<dbReference type="SUPFAM" id="SSF53597">
    <property type="entry name" value="Dihydrofolate reductase-like"/>
    <property type="match status" value="1"/>
</dbReference>
<dbReference type="PROSITE" id="PS00903">
    <property type="entry name" value="CYT_DCMP_DEAMINASES_1"/>
    <property type="match status" value="1"/>
</dbReference>
<dbReference type="Gene3D" id="3.40.140.10">
    <property type="entry name" value="Cytidine Deaminase, domain 2"/>
    <property type="match status" value="1"/>
</dbReference>
<dbReference type="InterPro" id="IPR050765">
    <property type="entry name" value="Riboflavin_Biosynth_HTPR"/>
</dbReference>
<proteinExistence type="predicted"/>
<dbReference type="InterPro" id="IPR004794">
    <property type="entry name" value="Eubact_RibD"/>
</dbReference>
<reference evidence="11" key="1">
    <citation type="submission" date="2020-05" db="EMBL/GenBank/DDBJ databases">
        <authorList>
            <person name="Chiriac C."/>
            <person name="Salcher M."/>
            <person name="Ghai R."/>
            <person name="Kavagutti S V."/>
        </authorList>
    </citation>
    <scope>NUCLEOTIDE SEQUENCE</scope>
</reference>
<dbReference type="EMBL" id="CAFBMM010000096">
    <property type="protein sequence ID" value="CAB4915804.1"/>
    <property type="molecule type" value="Genomic_DNA"/>
</dbReference>
<evidence type="ECO:0000256" key="3">
    <source>
        <dbReference type="ARBA" id="ARBA00022619"/>
    </source>
</evidence>
<feature type="domain" description="CMP/dCMP-type deaminase" evidence="10">
    <location>
        <begin position="21"/>
        <end position="134"/>
    </location>
</feature>
<evidence type="ECO:0000259" key="10">
    <source>
        <dbReference type="PROSITE" id="PS51747"/>
    </source>
</evidence>
<dbReference type="PANTHER" id="PTHR38011">
    <property type="entry name" value="DIHYDROFOLATE REDUCTASE FAMILY PROTEIN (AFU_ORTHOLOGUE AFUA_8G06820)"/>
    <property type="match status" value="1"/>
</dbReference>
<dbReference type="Pfam" id="PF00383">
    <property type="entry name" value="dCMP_cyt_deam_1"/>
    <property type="match status" value="1"/>
</dbReference>
<evidence type="ECO:0000256" key="9">
    <source>
        <dbReference type="SAM" id="MobiDB-lite"/>
    </source>
</evidence>
<dbReference type="InterPro" id="IPR024072">
    <property type="entry name" value="DHFR-like_dom_sf"/>
</dbReference>
<keyword evidence="8" id="KW-0511">Multifunctional enzyme</keyword>
<dbReference type="SUPFAM" id="SSF53927">
    <property type="entry name" value="Cytidine deaminase-like"/>
    <property type="match status" value="1"/>
</dbReference>
<dbReference type="EMBL" id="CAFBPQ010000023">
    <property type="protein sequence ID" value="CAB5024285.1"/>
    <property type="molecule type" value="Genomic_DNA"/>
</dbReference>
<gene>
    <name evidence="11" type="ORF">UFOPK3605_01402</name>
    <name evidence="12" type="ORF">UFOPK3897_00767</name>
    <name evidence="13" type="ORF">UFOPK4121_00851</name>
</gene>
<dbReference type="PANTHER" id="PTHR38011:SF7">
    <property type="entry name" value="2,5-DIAMINO-6-RIBOSYLAMINO-4(3H)-PYRIMIDINONE 5'-PHOSPHATE REDUCTASE"/>
    <property type="match status" value="1"/>
</dbReference>
<evidence type="ECO:0000256" key="6">
    <source>
        <dbReference type="ARBA" id="ARBA00022857"/>
    </source>
</evidence>
<dbReference type="UniPathway" id="UPA00275">
    <property type="reaction ID" value="UER00401"/>
</dbReference>
<feature type="region of interest" description="Disordered" evidence="9">
    <location>
        <begin position="1"/>
        <end position="21"/>
    </location>
</feature>
<dbReference type="EMBL" id="CAFBOF010000012">
    <property type="protein sequence ID" value="CAB4975206.1"/>
    <property type="molecule type" value="Genomic_DNA"/>
</dbReference>
<name>A0A6J7H883_9ZZZZ</name>
<dbReference type="GO" id="GO:0008270">
    <property type="term" value="F:zinc ion binding"/>
    <property type="evidence" value="ECO:0007669"/>
    <property type="project" value="InterPro"/>
</dbReference>